<dbReference type="STRING" id="1902579.BHV28_06350"/>
<feature type="domain" description="Amidohydrolase 3" evidence="2">
    <location>
        <begin position="75"/>
        <end position="559"/>
    </location>
</feature>
<dbReference type="InterPro" id="IPR011059">
    <property type="entry name" value="Metal-dep_hydrolase_composite"/>
</dbReference>
<accession>A0A1U9JTZ8</accession>
<dbReference type="Gene3D" id="3.10.310.70">
    <property type="match status" value="1"/>
</dbReference>
<dbReference type="KEGG" id="thd:BHV28_06350"/>
<sequence>MLKRLNIALAAVAITAGTMTAAQAADDIDVIVLNADIRTVDAAKPRAEALAVKDGKFIAVGSSAYIKSLGGEKTRIIDAGGRTLIPGIADAHTHLLGGADLLRGVDLYGLKDISSWQAAIKKRAAELPEGAWLVGGRWEGIIHMPTKEELDSVVPDRPVALLDLDSHTLWVNSKVLELTGITAKTKAPAGGEIVRDSKGEPTGVLKESAMGLVFDHAAFAKTKTSKAADYEQLARHFNSVGVTSVHDMWDNLGEYEDAWKNSKNTLRVWFGLLDIAGDREVRRADFTALAAQQKRINKEAAEREAREAVGPKFRFGYLKYFSDGALSGYTAALKQPYADREDGFAGQPVQTQAHLNAVVTEANRAGFPVAIHAIGDKGVDMALDAFAQSPYRDGKLNRIEHIEVASKEILTRFGREGVVAAMMPDHAMDGDFQEKRLGEARLPDSYAWQAILSNGGLLVFGTDWPTAKESPLLQLGDAVLRIRNGKTWYGENALTFDEALYAYTQAPAIVAGWEKELGSISVGKWADFVILQGKVQDNPMTDIRDWKVDQTWFAGQKVFDRLQ</sequence>
<dbReference type="EMBL" id="CP017315">
    <property type="protein sequence ID" value="AQS41338.1"/>
    <property type="molecule type" value="Genomic_DNA"/>
</dbReference>
<dbReference type="PANTHER" id="PTHR22642">
    <property type="entry name" value="IMIDAZOLONEPROPIONASE"/>
    <property type="match status" value="1"/>
</dbReference>
<keyword evidence="4" id="KW-1185">Reference proteome</keyword>
<evidence type="ECO:0000313" key="3">
    <source>
        <dbReference type="EMBL" id="AQS41338.1"/>
    </source>
</evidence>
<feature type="signal peptide" evidence="1">
    <location>
        <begin position="1"/>
        <end position="24"/>
    </location>
</feature>
<dbReference type="Proteomes" id="UP000188912">
    <property type="component" value="Chromosome"/>
</dbReference>
<evidence type="ECO:0000256" key="1">
    <source>
        <dbReference type="SAM" id="SignalP"/>
    </source>
</evidence>
<dbReference type="GO" id="GO:0016810">
    <property type="term" value="F:hydrolase activity, acting on carbon-nitrogen (but not peptide) bonds"/>
    <property type="evidence" value="ECO:0007669"/>
    <property type="project" value="InterPro"/>
</dbReference>
<dbReference type="PANTHER" id="PTHR22642:SF2">
    <property type="entry name" value="PROTEIN LONG AFTER FAR-RED 3"/>
    <property type="match status" value="1"/>
</dbReference>
<feature type="chain" id="PRO_5012595000" evidence="1">
    <location>
        <begin position="25"/>
        <end position="563"/>
    </location>
</feature>
<protein>
    <submittedName>
        <fullName evidence="3">Amidohydrolase</fullName>
    </submittedName>
</protein>
<reference evidence="3 4" key="1">
    <citation type="journal article" date="2010" name="Science">
        <title>Genomic comparison of the ants Camponotus floridanus and Harpegnathos saltator.</title>
        <authorList>
            <person name="Bonasio R."/>
            <person name="Zhang G."/>
            <person name="Ye C."/>
            <person name="Mutti N.S."/>
            <person name="Fang X."/>
            <person name="Qin N."/>
            <person name="Donahue G."/>
            <person name="Yang P."/>
            <person name="Li Q."/>
            <person name="Li C."/>
            <person name="Zhang P."/>
            <person name="Huang Z."/>
            <person name="Berger S.L."/>
            <person name="Reinberg D."/>
            <person name="Wang J."/>
            <person name="Liebig J."/>
        </authorList>
    </citation>
    <scope>NUCLEOTIDE SEQUENCE [LARGE SCALE GENOMIC DNA]</scope>
    <source>
        <strain evidence="3 4">Hsal</strain>
    </source>
</reference>
<dbReference type="SUPFAM" id="SSF51338">
    <property type="entry name" value="Composite domain of metallo-dependent hydrolases"/>
    <property type="match status" value="1"/>
</dbReference>
<dbReference type="Gene3D" id="2.30.40.10">
    <property type="entry name" value="Urease, subunit C, domain 1"/>
    <property type="match status" value="1"/>
</dbReference>
<evidence type="ECO:0000259" key="2">
    <source>
        <dbReference type="Pfam" id="PF07969"/>
    </source>
</evidence>
<reference evidence="3 4" key="2">
    <citation type="journal article" date="2016" name="Sci. Rep.">
        <title>The genome of Rhizobiales bacteria in predatory ants reveals urease gene functions but no genes for nitrogen fixation.</title>
        <authorList>
            <person name="Neuvonen M.M."/>
            <person name="Tamarit D."/>
            <person name="Naslund K."/>
            <person name="Liebig J."/>
            <person name="Feldhaar H."/>
            <person name="Moran N.A."/>
            <person name="Guy L."/>
            <person name="Andersson S.G."/>
        </authorList>
    </citation>
    <scope>NUCLEOTIDE SEQUENCE [LARGE SCALE GENOMIC DNA]</scope>
    <source>
        <strain evidence="3 4">Hsal</strain>
    </source>
</reference>
<dbReference type="InterPro" id="IPR032466">
    <property type="entry name" value="Metal_Hydrolase"/>
</dbReference>
<dbReference type="AlphaFoldDB" id="A0A1U9JTZ8"/>
<dbReference type="SUPFAM" id="SSF51556">
    <property type="entry name" value="Metallo-dependent hydrolases"/>
    <property type="match status" value="1"/>
</dbReference>
<organism evidence="3 4">
    <name type="scientific">Candidatus Tokpelaia hoelldobleri</name>
    <dbReference type="NCBI Taxonomy" id="1902579"/>
    <lineage>
        <taxon>Bacteria</taxon>
        <taxon>Pseudomonadati</taxon>
        <taxon>Pseudomonadota</taxon>
        <taxon>Alphaproteobacteria</taxon>
        <taxon>Hyphomicrobiales</taxon>
        <taxon>Candidatus Tokpelaia</taxon>
    </lineage>
</organism>
<dbReference type="Gene3D" id="3.20.20.140">
    <property type="entry name" value="Metal-dependent hydrolases"/>
    <property type="match status" value="1"/>
</dbReference>
<gene>
    <name evidence="3" type="ORF">BHV28_06350</name>
</gene>
<dbReference type="Pfam" id="PF07969">
    <property type="entry name" value="Amidohydro_3"/>
    <property type="match status" value="1"/>
</dbReference>
<proteinExistence type="predicted"/>
<dbReference type="InterPro" id="IPR033932">
    <property type="entry name" value="YtcJ-like"/>
</dbReference>
<keyword evidence="1" id="KW-0732">Signal</keyword>
<dbReference type="InterPro" id="IPR013108">
    <property type="entry name" value="Amidohydro_3"/>
</dbReference>
<dbReference type="CDD" id="cd01300">
    <property type="entry name" value="YtcJ_like"/>
    <property type="match status" value="1"/>
</dbReference>
<name>A0A1U9JTZ8_9HYPH</name>
<evidence type="ECO:0000313" key="4">
    <source>
        <dbReference type="Proteomes" id="UP000188912"/>
    </source>
</evidence>